<evidence type="ECO:0000256" key="1">
    <source>
        <dbReference type="ARBA" id="ARBA00001096"/>
    </source>
</evidence>
<sequence>MNIEQFNADHGIVGQIEFFEGQGGLPFIRASNAKANALISVYAGQVLAYRPAGKADDLMFLSEKAYYQAGKAIKGGVPICWPWFGSDPEGKGRPAHGFVRNRMWDVIDTAVSVNGEARIVLGLTDTPETRSIWPHAFVLRLEITIGETLGLALITRNSGDQPFSITQAFHTYFGVGDIHQTSVSGLEGKSYIDKVDGGQQKIQSGAVTINTEVDRIYLDVANELVIHDAARKRNVRITSQGSRSAVIWNPWAKIASEMADLQDDDYLRLLCVETTNAASDVVTIQPGSEFRLTAQYRSE</sequence>
<dbReference type="OrthoDB" id="9790727at2"/>
<evidence type="ECO:0000256" key="5">
    <source>
        <dbReference type="PIRSR" id="PIRSR016020-1"/>
    </source>
</evidence>
<dbReference type="GO" id="GO:0047938">
    <property type="term" value="F:glucose-6-phosphate 1-epimerase activity"/>
    <property type="evidence" value="ECO:0007669"/>
    <property type="project" value="UniProtKB-UniRule"/>
</dbReference>
<dbReference type="EMBL" id="CAJNAP010000001">
    <property type="protein sequence ID" value="CAE6486642.1"/>
    <property type="molecule type" value="Genomic_DNA"/>
</dbReference>
<keyword evidence="8" id="KW-1185">Reference proteome</keyword>
<feature type="active site" evidence="5">
    <location>
        <position position="273"/>
    </location>
</feature>
<evidence type="ECO:0000256" key="3">
    <source>
        <dbReference type="ARBA" id="ARBA00023235"/>
    </source>
</evidence>
<dbReference type="EC" id="5.1.3.15" evidence="4"/>
<feature type="active site" evidence="5">
    <location>
        <position position="170"/>
    </location>
</feature>
<dbReference type="Proteomes" id="UP000199561">
    <property type="component" value="Unassembled WGS sequence"/>
</dbReference>
<comment type="catalytic activity">
    <reaction evidence="1">
        <text>alpha-D-glucose 6-phosphate = beta-D-glucose 6-phosphate</text>
        <dbReference type="Rhea" id="RHEA:16249"/>
        <dbReference type="ChEBI" id="CHEBI:58225"/>
        <dbReference type="ChEBI" id="CHEBI:58247"/>
        <dbReference type="EC" id="5.1.3.15"/>
    </reaction>
</comment>
<evidence type="ECO:0000313" key="8">
    <source>
        <dbReference type="Proteomes" id="UP000199561"/>
    </source>
</evidence>
<dbReference type="PANTHER" id="PTHR11122:SF13">
    <property type="entry name" value="GLUCOSE-6-PHOSPHATE 1-EPIMERASE"/>
    <property type="match status" value="1"/>
</dbReference>
<keyword evidence="3 4" id="KW-0413">Isomerase</keyword>
<dbReference type="PANTHER" id="PTHR11122">
    <property type="entry name" value="APOSPORY-ASSOCIATED PROTEIN C-RELATED"/>
    <property type="match status" value="1"/>
</dbReference>
<dbReference type="InterPro" id="IPR008183">
    <property type="entry name" value="Aldose_1/G6P_1-epimerase"/>
</dbReference>
<dbReference type="InterPro" id="IPR014718">
    <property type="entry name" value="GH-type_carb-bd"/>
</dbReference>
<reference evidence="6" key="2">
    <citation type="submission" date="2021-02" db="EMBL/GenBank/DDBJ databases">
        <authorList>
            <person name="Han P."/>
        </authorList>
    </citation>
    <scope>NUCLEOTIDE SEQUENCE</scope>
    <source>
        <strain evidence="6">Nitrosomonas nitrosa 18-3D</strain>
    </source>
</reference>
<evidence type="ECO:0000313" key="6">
    <source>
        <dbReference type="EMBL" id="CAE6486642.1"/>
    </source>
</evidence>
<comment type="similarity">
    <text evidence="2 4">Belongs to the glucose-6-phosphate 1-epimerase family.</text>
</comment>
<dbReference type="STRING" id="52442.SAMN05421880_1026"/>
<organism evidence="7 8">
    <name type="scientific">Nitrosomonas nitrosa</name>
    <dbReference type="NCBI Taxonomy" id="52442"/>
    <lineage>
        <taxon>Bacteria</taxon>
        <taxon>Pseudomonadati</taxon>
        <taxon>Pseudomonadota</taxon>
        <taxon>Betaproteobacteria</taxon>
        <taxon>Nitrosomonadales</taxon>
        <taxon>Nitrosomonadaceae</taxon>
        <taxon>Nitrosomonas</taxon>
    </lineage>
</organism>
<dbReference type="RefSeq" id="WP_090665836.1">
    <property type="nucleotide sequence ID" value="NZ_CAJNAP010000001.1"/>
</dbReference>
<dbReference type="Gene3D" id="2.70.98.10">
    <property type="match status" value="1"/>
</dbReference>
<accession>A0A1I4LC70</accession>
<dbReference type="SUPFAM" id="SSF74650">
    <property type="entry name" value="Galactose mutarotase-like"/>
    <property type="match status" value="1"/>
</dbReference>
<name>A0A1I4LC70_9PROT</name>
<dbReference type="InterPro" id="IPR011013">
    <property type="entry name" value="Gal_mutarotase_sf_dom"/>
</dbReference>
<evidence type="ECO:0000256" key="2">
    <source>
        <dbReference type="ARBA" id="ARBA00005866"/>
    </source>
</evidence>
<proteinExistence type="inferred from homology"/>
<dbReference type="Proteomes" id="UP000601736">
    <property type="component" value="Unassembled WGS sequence"/>
</dbReference>
<reference evidence="7 8" key="1">
    <citation type="submission" date="2016-10" db="EMBL/GenBank/DDBJ databases">
        <authorList>
            <person name="de Groot N.N."/>
        </authorList>
    </citation>
    <scope>NUCLEOTIDE SEQUENCE [LARGE SCALE GENOMIC DNA]</scope>
    <source>
        <strain evidence="7 8">Nm146</strain>
    </source>
</reference>
<dbReference type="EMBL" id="FOUF01000002">
    <property type="protein sequence ID" value="SFL88227.1"/>
    <property type="molecule type" value="Genomic_DNA"/>
</dbReference>
<protein>
    <recommendedName>
        <fullName evidence="4">Putative glucose-6-phosphate 1-epimerase</fullName>
        <ecNumber evidence="4">5.1.3.15</ecNumber>
    </recommendedName>
</protein>
<dbReference type="AlphaFoldDB" id="A0A1I4LC70"/>
<dbReference type="Pfam" id="PF01263">
    <property type="entry name" value="Aldose_epim"/>
    <property type="match status" value="1"/>
</dbReference>
<dbReference type="PIRSF" id="PIRSF016020">
    <property type="entry name" value="PHexose_mutarotase"/>
    <property type="match status" value="1"/>
</dbReference>
<dbReference type="GO" id="GO:0005975">
    <property type="term" value="P:carbohydrate metabolic process"/>
    <property type="evidence" value="ECO:0007669"/>
    <property type="project" value="InterPro"/>
</dbReference>
<dbReference type="GO" id="GO:0030246">
    <property type="term" value="F:carbohydrate binding"/>
    <property type="evidence" value="ECO:0007669"/>
    <property type="project" value="UniProtKB-UniRule"/>
</dbReference>
<gene>
    <name evidence="6" type="ORF">NMYAN_10439</name>
    <name evidence="7" type="ORF">SAMN05421880_1026</name>
</gene>
<dbReference type="InterPro" id="IPR025532">
    <property type="entry name" value="G6P_1-epimerase"/>
</dbReference>
<evidence type="ECO:0000313" key="7">
    <source>
        <dbReference type="EMBL" id="SFL88227.1"/>
    </source>
</evidence>
<evidence type="ECO:0000256" key="4">
    <source>
        <dbReference type="PIRNR" id="PIRNR016020"/>
    </source>
</evidence>
<dbReference type="CDD" id="cd09020">
    <property type="entry name" value="D-hex-6-P-epi_like"/>
    <property type="match status" value="1"/>
</dbReference>